<accession>A0AAC9NKR6</accession>
<dbReference type="KEGG" id="vhl:BME96_09070"/>
<dbReference type="Proteomes" id="UP000182945">
    <property type="component" value="Chromosome"/>
</dbReference>
<dbReference type="EMBL" id="CP017962">
    <property type="protein sequence ID" value="APC48308.1"/>
    <property type="molecule type" value="Genomic_DNA"/>
</dbReference>
<dbReference type="GeneID" id="71516604"/>
<evidence type="ECO:0000259" key="1">
    <source>
        <dbReference type="Pfam" id="PF20038"/>
    </source>
</evidence>
<feature type="domain" description="Helix-turn-helix" evidence="1">
    <location>
        <begin position="1"/>
        <end position="72"/>
    </location>
</feature>
<organism evidence="2 3">
    <name type="scientific">Virgibacillus halodenitrificans</name>
    <name type="common">Bacillus halodenitrificans</name>
    <dbReference type="NCBI Taxonomy" id="1482"/>
    <lineage>
        <taxon>Bacteria</taxon>
        <taxon>Bacillati</taxon>
        <taxon>Bacillota</taxon>
        <taxon>Bacilli</taxon>
        <taxon>Bacillales</taxon>
        <taxon>Bacillaceae</taxon>
        <taxon>Virgibacillus</taxon>
    </lineage>
</organism>
<dbReference type="RefSeq" id="WP_071648932.1">
    <property type="nucleotide sequence ID" value="NZ_CP017962.1"/>
</dbReference>
<gene>
    <name evidence="2" type="ORF">BME96_09070</name>
</gene>
<sequence>MNIHRYMTPNEAAYRWGINQETVMTKLNSSLHQEDIDTFIKNGLIKFFAINDGTKKEWIITEEAMERWFGELEFKIWVREGYEIKEIKSQGNLHEFEVVKGSEVVATIAPADVYDMEMIKADLDDGDDVNGWDDGKGNTINVD</sequence>
<reference evidence="2 3" key="1">
    <citation type="submission" date="2016-11" db="EMBL/GenBank/DDBJ databases">
        <title>Complete genome sequencing of Virgibacillus halodenitrificans PDB-F2.</title>
        <authorList>
            <person name="Sun Z."/>
            <person name="Zhou Y."/>
            <person name="Li H."/>
        </authorList>
    </citation>
    <scope>NUCLEOTIDE SEQUENCE [LARGE SCALE GENOMIC DNA]</scope>
    <source>
        <strain evidence="2 3">PDB-F2</strain>
    </source>
</reference>
<proteinExistence type="predicted"/>
<evidence type="ECO:0000313" key="2">
    <source>
        <dbReference type="EMBL" id="APC48308.1"/>
    </source>
</evidence>
<dbReference type="Pfam" id="PF20038">
    <property type="entry name" value="HTH_59"/>
    <property type="match status" value="1"/>
</dbReference>
<evidence type="ECO:0000313" key="3">
    <source>
        <dbReference type="Proteomes" id="UP000182945"/>
    </source>
</evidence>
<name>A0AAC9NKR6_VIRHA</name>
<protein>
    <recommendedName>
        <fullName evidence="1">Helix-turn-helix domain-containing protein</fullName>
    </recommendedName>
</protein>
<dbReference type="InterPro" id="IPR045403">
    <property type="entry name" value="HTH_59_Firmicutes_type"/>
</dbReference>
<dbReference type="AlphaFoldDB" id="A0AAC9NKR6"/>